<comment type="caution">
    <text evidence="2">The sequence shown here is derived from an EMBL/GenBank/DDBJ whole genome shotgun (WGS) entry which is preliminary data.</text>
</comment>
<dbReference type="AlphaFoldDB" id="A0AAV9WBB6"/>
<dbReference type="Proteomes" id="UP001370758">
    <property type="component" value="Unassembled WGS sequence"/>
</dbReference>
<dbReference type="EMBL" id="JAVHJL010000004">
    <property type="protein sequence ID" value="KAK6504816.1"/>
    <property type="molecule type" value="Genomic_DNA"/>
</dbReference>
<keyword evidence="3" id="KW-1185">Reference proteome</keyword>
<proteinExistence type="predicted"/>
<protein>
    <submittedName>
        <fullName evidence="2">Uncharacterized protein</fullName>
    </submittedName>
</protein>
<evidence type="ECO:0000256" key="1">
    <source>
        <dbReference type="SAM" id="MobiDB-lite"/>
    </source>
</evidence>
<evidence type="ECO:0000313" key="3">
    <source>
        <dbReference type="Proteomes" id="UP001370758"/>
    </source>
</evidence>
<gene>
    <name evidence="2" type="ORF">TWF481_006754</name>
</gene>
<feature type="region of interest" description="Disordered" evidence="1">
    <location>
        <begin position="1"/>
        <end position="47"/>
    </location>
</feature>
<organism evidence="2 3">
    <name type="scientific">Arthrobotrys musiformis</name>
    <dbReference type="NCBI Taxonomy" id="47236"/>
    <lineage>
        <taxon>Eukaryota</taxon>
        <taxon>Fungi</taxon>
        <taxon>Dikarya</taxon>
        <taxon>Ascomycota</taxon>
        <taxon>Pezizomycotina</taxon>
        <taxon>Orbiliomycetes</taxon>
        <taxon>Orbiliales</taxon>
        <taxon>Orbiliaceae</taxon>
        <taxon>Arthrobotrys</taxon>
    </lineage>
</organism>
<sequence>MESPPADIPLFEVPPPGIPPFEVPPPEGTLPEEIDDDQPKEQPQDPGFNKIHTIIGGQLNGLFNGSRLPGGEVTDFPNVSSQTAQQVINWYKRKAFYFNLYNIRYTTSPSHII</sequence>
<accession>A0AAV9WBB6</accession>
<name>A0AAV9WBB6_9PEZI</name>
<reference evidence="2 3" key="1">
    <citation type="submission" date="2023-08" db="EMBL/GenBank/DDBJ databases">
        <authorList>
            <person name="Palmer J.M."/>
        </authorList>
    </citation>
    <scope>NUCLEOTIDE SEQUENCE [LARGE SCALE GENOMIC DNA]</scope>
    <source>
        <strain evidence="2 3">TWF481</strain>
    </source>
</reference>
<evidence type="ECO:0000313" key="2">
    <source>
        <dbReference type="EMBL" id="KAK6504816.1"/>
    </source>
</evidence>
<feature type="compositionally biased region" description="Pro residues" evidence="1">
    <location>
        <begin position="12"/>
        <end position="28"/>
    </location>
</feature>